<proteinExistence type="predicted"/>
<evidence type="ECO:0000313" key="2">
    <source>
        <dbReference type="EMBL" id="MCX2743653.1"/>
    </source>
</evidence>
<gene>
    <name evidence="2" type="ORF">OO013_07245</name>
</gene>
<dbReference type="RefSeq" id="WP_266056053.1">
    <property type="nucleotide sequence ID" value="NZ_JAPFQN010000004.1"/>
</dbReference>
<evidence type="ECO:0000313" key="3">
    <source>
        <dbReference type="Proteomes" id="UP001209885"/>
    </source>
</evidence>
<reference evidence="2 3" key="1">
    <citation type="submission" date="2022-11" db="EMBL/GenBank/DDBJ databases">
        <title>The characterization of three novel Bacteroidetes species and genomic analysis of their roles in tidal elemental geochemical cycles.</title>
        <authorList>
            <person name="Ma K."/>
        </authorList>
    </citation>
    <scope>NUCLEOTIDE SEQUENCE [LARGE SCALE GENOMIC DNA]</scope>
    <source>
        <strain evidence="2 3">M17</strain>
    </source>
</reference>
<evidence type="ECO:0000256" key="1">
    <source>
        <dbReference type="SAM" id="SignalP"/>
    </source>
</evidence>
<name>A0ABT3RQN5_9BACT</name>
<dbReference type="PROSITE" id="PS51257">
    <property type="entry name" value="PROKAR_LIPOPROTEIN"/>
    <property type="match status" value="1"/>
</dbReference>
<dbReference type="Proteomes" id="UP001209885">
    <property type="component" value="Unassembled WGS sequence"/>
</dbReference>
<sequence length="137" mass="16137">MKYLTRLFFCALSIFLVSCQEVNTTDPEEALDHWLGINPSEEVTPINAKYWQSAHLFKEYTLFMELDASEEWIEGFISQNSLRRGSVDMHVNGLNFPEWFMAGQPEGFVPYKKDMYDVSFYLIHKEEGKVFVFESQW</sequence>
<accession>A0ABT3RQN5</accession>
<protein>
    <submittedName>
        <fullName evidence="2">Uncharacterized protein</fullName>
    </submittedName>
</protein>
<keyword evidence="3" id="KW-1185">Reference proteome</keyword>
<feature type="signal peptide" evidence="1">
    <location>
        <begin position="1"/>
        <end position="19"/>
    </location>
</feature>
<feature type="chain" id="PRO_5045131913" evidence="1">
    <location>
        <begin position="20"/>
        <end position="137"/>
    </location>
</feature>
<keyword evidence="1" id="KW-0732">Signal</keyword>
<comment type="caution">
    <text evidence="2">The sequence shown here is derived from an EMBL/GenBank/DDBJ whole genome shotgun (WGS) entry which is preliminary data.</text>
</comment>
<dbReference type="EMBL" id="JAPFQN010000004">
    <property type="protein sequence ID" value="MCX2743653.1"/>
    <property type="molecule type" value="Genomic_DNA"/>
</dbReference>
<organism evidence="2 3">
    <name type="scientific">Mangrovivirga halotolerans</name>
    <dbReference type="NCBI Taxonomy" id="2993936"/>
    <lineage>
        <taxon>Bacteria</taxon>
        <taxon>Pseudomonadati</taxon>
        <taxon>Bacteroidota</taxon>
        <taxon>Cytophagia</taxon>
        <taxon>Cytophagales</taxon>
        <taxon>Mangrovivirgaceae</taxon>
        <taxon>Mangrovivirga</taxon>
    </lineage>
</organism>